<comment type="caution">
    <text evidence="2">The sequence shown here is derived from an EMBL/GenBank/DDBJ whole genome shotgun (WGS) entry which is preliminary data.</text>
</comment>
<dbReference type="EMBL" id="LIAE01006617">
    <property type="protein sequence ID" value="PAV86930.1"/>
    <property type="molecule type" value="Genomic_DNA"/>
</dbReference>
<dbReference type="STRING" id="2018661.A0A2A2LLA6"/>
<evidence type="ECO:0000313" key="2">
    <source>
        <dbReference type="EMBL" id="PAV86930.1"/>
    </source>
</evidence>
<accession>A0A2A2LLA6</accession>
<feature type="compositionally biased region" description="Low complexity" evidence="1">
    <location>
        <begin position="113"/>
        <end position="131"/>
    </location>
</feature>
<sequence length="131" mass="14151">MQLFSIRPHSPPLINPISGGVPSARKEVIRHKIRAIGKMARAFSVLREESESVLALKGLTPTGTLPLGILTEGRKGVKDALSGIQPGHQIQSFEEAKRLDQMNERMPPTMATPPGQSPSSSPQPRRNGPDS</sequence>
<dbReference type="InterPro" id="IPR043360">
    <property type="entry name" value="PP2B"/>
</dbReference>
<dbReference type="PANTHER" id="PTHR45673">
    <property type="entry name" value="SERINE/THREONINE-PROTEIN PHOSPHATASE 2B CATALYTIC SUBUNIT 1-RELATED"/>
    <property type="match status" value="1"/>
</dbReference>
<dbReference type="Proteomes" id="UP000218231">
    <property type="component" value="Unassembled WGS sequence"/>
</dbReference>
<dbReference type="OrthoDB" id="5593063at2759"/>
<organism evidence="2 3">
    <name type="scientific">Diploscapter pachys</name>
    <dbReference type="NCBI Taxonomy" id="2018661"/>
    <lineage>
        <taxon>Eukaryota</taxon>
        <taxon>Metazoa</taxon>
        <taxon>Ecdysozoa</taxon>
        <taxon>Nematoda</taxon>
        <taxon>Chromadorea</taxon>
        <taxon>Rhabditida</taxon>
        <taxon>Rhabditina</taxon>
        <taxon>Rhabditomorpha</taxon>
        <taxon>Rhabditoidea</taxon>
        <taxon>Rhabditidae</taxon>
        <taxon>Diploscapter</taxon>
    </lineage>
</organism>
<name>A0A2A2LLA6_9BILA</name>
<keyword evidence="3" id="KW-1185">Reference proteome</keyword>
<evidence type="ECO:0008006" key="4">
    <source>
        <dbReference type="Google" id="ProtNLM"/>
    </source>
</evidence>
<dbReference type="SUPFAM" id="SSF56300">
    <property type="entry name" value="Metallo-dependent phosphatases"/>
    <property type="match status" value="1"/>
</dbReference>
<gene>
    <name evidence="2" type="ORF">WR25_03385</name>
</gene>
<reference evidence="2 3" key="1">
    <citation type="journal article" date="2017" name="Curr. Biol.">
        <title>Genome architecture and evolution of a unichromosomal asexual nematode.</title>
        <authorList>
            <person name="Fradin H."/>
            <person name="Zegar C."/>
            <person name="Gutwein M."/>
            <person name="Lucas J."/>
            <person name="Kovtun M."/>
            <person name="Corcoran D."/>
            <person name="Baugh L.R."/>
            <person name="Kiontke K."/>
            <person name="Gunsalus K."/>
            <person name="Fitch D.H."/>
            <person name="Piano F."/>
        </authorList>
    </citation>
    <scope>NUCLEOTIDE SEQUENCE [LARGE SCALE GENOMIC DNA]</scope>
    <source>
        <strain evidence="2">PF1309</strain>
    </source>
</reference>
<dbReference type="GO" id="GO:0033192">
    <property type="term" value="F:calmodulin-dependent protein phosphatase activity"/>
    <property type="evidence" value="ECO:0007669"/>
    <property type="project" value="InterPro"/>
</dbReference>
<dbReference type="InterPro" id="IPR029052">
    <property type="entry name" value="Metallo-depent_PP-like"/>
</dbReference>
<dbReference type="GO" id="GO:0097720">
    <property type="term" value="P:calcineurin-mediated signaling"/>
    <property type="evidence" value="ECO:0007669"/>
    <property type="project" value="InterPro"/>
</dbReference>
<proteinExistence type="predicted"/>
<dbReference type="AlphaFoldDB" id="A0A2A2LLA6"/>
<protein>
    <recommendedName>
        <fullName evidence="4">Serine/threonine specific protein phosphatases domain-containing protein</fullName>
    </recommendedName>
</protein>
<feature type="region of interest" description="Disordered" evidence="1">
    <location>
        <begin position="100"/>
        <end position="131"/>
    </location>
</feature>
<evidence type="ECO:0000313" key="3">
    <source>
        <dbReference type="Proteomes" id="UP000218231"/>
    </source>
</evidence>
<evidence type="ECO:0000256" key="1">
    <source>
        <dbReference type="SAM" id="MobiDB-lite"/>
    </source>
</evidence>